<feature type="region of interest" description="Disordered" evidence="1">
    <location>
        <begin position="177"/>
        <end position="202"/>
    </location>
</feature>
<evidence type="ECO:0000313" key="3">
    <source>
        <dbReference type="Proteomes" id="UP000252519"/>
    </source>
</evidence>
<accession>A0A368GKW1</accession>
<proteinExistence type="predicted"/>
<organism evidence="2 3">
    <name type="scientific">Ancylostoma caninum</name>
    <name type="common">Dog hookworm</name>
    <dbReference type="NCBI Taxonomy" id="29170"/>
    <lineage>
        <taxon>Eukaryota</taxon>
        <taxon>Metazoa</taxon>
        <taxon>Ecdysozoa</taxon>
        <taxon>Nematoda</taxon>
        <taxon>Chromadorea</taxon>
        <taxon>Rhabditida</taxon>
        <taxon>Rhabditina</taxon>
        <taxon>Rhabditomorpha</taxon>
        <taxon>Strongyloidea</taxon>
        <taxon>Ancylostomatidae</taxon>
        <taxon>Ancylostomatinae</taxon>
        <taxon>Ancylostoma</taxon>
    </lineage>
</organism>
<feature type="compositionally biased region" description="Basic and acidic residues" evidence="1">
    <location>
        <begin position="15"/>
        <end position="29"/>
    </location>
</feature>
<feature type="region of interest" description="Disordered" evidence="1">
    <location>
        <begin position="15"/>
        <end position="64"/>
    </location>
</feature>
<reference evidence="2 3" key="1">
    <citation type="submission" date="2014-10" db="EMBL/GenBank/DDBJ databases">
        <title>Draft genome of the hookworm Ancylostoma caninum.</title>
        <authorList>
            <person name="Mitreva M."/>
        </authorList>
    </citation>
    <scope>NUCLEOTIDE SEQUENCE [LARGE SCALE GENOMIC DNA]</scope>
    <source>
        <strain evidence="2 3">Baltimore</strain>
    </source>
</reference>
<evidence type="ECO:0000256" key="1">
    <source>
        <dbReference type="SAM" id="MobiDB-lite"/>
    </source>
</evidence>
<dbReference type="Proteomes" id="UP000252519">
    <property type="component" value="Unassembled WGS sequence"/>
</dbReference>
<name>A0A368GKW1_ANCCA</name>
<sequence>MKLYTHRVEVPSLFSEHKEDSRSMTKKIEPVSLRRSMSEEKASTPLVTKEPGKDEEQKWRKKQLRSTETKNTLDLMKKDLAEFGDAMTKEVEKGAAIGFGWVKSVVDTVTDTVKRLAVEDTTRGEDEITKAIRPRIFRRPRDQCCTDYELRCSSLIFKFFLLPSAILLQNRSARQYSSARTDSTDDDDGANMQIVPAGLEIP</sequence>
<keyword evidence="3" id="KW-1185">Reference proteome</keyword>
<dbReference type="AlphaFoldDB" id="A0A368GKW1"/>
<comment type="caution">
    <text evidence="2">The sequence shown here is derived from an EMBL/GenBank/DDBJ whole genome shotgun (WGS) entry which is preliminary data.</text>
</comment>
<dbReference type="EMBL" id="JOJR01000115">
    <property type="protein sequence ID" value="RCN44984.1"/>
    <property type="molecule type" value="Genomic_DNA"/>
</dbReference>
<evidence type="ECO:0000313" key="2">
    <source>
        <dbReference type="EMBL" id="RCN44984.1"/>
    </source>
</evidence>
<gene>
    <name evidence="2" type="ORF">ANCCAN_09028</name>
</gene>
<protein>
    <submittedName>
        <fullName evidence="2">Uncharacterized protein</fullName>
    </submittedName>
</protein>